<keyword evidence="3" id="KW-1185">Reference proteome</keyword>
<evidence type="ECO:0000256" key="1">
    <source>
        <dbReference type="SAM" id="MobiDB-lite"/>
    </source>
</evidence>
<sequence length="111" mass="12148">MGTTKLHSHATVITETQAIAHHTRHRQHSPLPDHVISGGKKKIEGSLPIPAKYQERAGDDDSPSKIGGSKGLFRKRINNALFLGSAPFSFPSGRGRDVRQPDALTSREKRC</sequence>
<dbReference type="AlphaFoldDB" id="A0AAV6VYW0"/>
<protein>
    <submittedName>
        <fullName evidence="2">Uncharacterized protein</fullName>
    </submittedName>
</protein>
<organism evidence="2 3">
    <name type="scientific">Oedothorax gibbosus</name>
    <dbReference type="NCBI Taxonomy" id="931172"/>
    <lineage>
        <taxon>Eukaryota</taxon>
        <taxon>Metazoa</taxon>
        <taxon>Ecdysozoa</taxon>
        <taxon>Arthropoda</taxon>
        <taxon>Chelicerata</taxon>
        <taxon>Arachnida</taxon>
        <taxon>Araneae</taxon>
        <taxon>Araneomorphae</taxon>
        <taxon>Entelegynae</taxon>
        <taxon>Araneoidea</taxon>
        <taxon>Linyphiidae</taxon>
        <taxon>Erigoninae</taxon>
        <taxon>Oedothorax</taxon>
    </lineage>
</organism>
<accession>A0AAV6VYW0</accession>
<evidence type="ECO:0000313" key="2">
    <source>
        <dbReference type="EMBL" id="KAG8201233.1"/>
    </source>
</evidence>
<evidence type="ECO:0000313" key="3">
    <source>
        <dbReference type="Proteomes" id="UP000827092"/>
    </source>
</evidence>
<dbReference type="Proteomes" id="UP000827092">
    <property type="component" value="Unassembled WGS sequence"/>
</dbReference>
<feature type="compositionally biased region" description="Basic and acidic residues" evidence="1">
    <location>
        <begin position="94"/>
        <end position="111"/>
    </location>
</feature>
<gene>
    <name evidence="2" type="ORF">JTE90_019872</name>
</gene>
<feature type="region of interest" description="Disordered" evidence="1">
    <location>
        <begin position="86"/>
        <end position="111"/>
    </location>
</feature>
<feature type="region of interest" description="Disordered" evidence="1">
    <location>
        <begin position="21"/>
        <end position="43"/>
    </location>
</feature>
<reference evidence="2 3" key="1">
    <citation type="journal article" date="2022" name="Nat. Ecol. Evol.">
        <title>A masculinizing supergene underlies an exaggerated male reproductive morph in a spider.</title>
        <authorList>
            <person name="Hendrickx F."/>
            <person name="De Corte Z."/>
            <person name="Sonet G."/>
            <person name="Van Belleghem S.M."/>
            <person name="Kostlbacher S."/>
            <person name="Vangestel C."/>
        </authorList>
    </citation>
    <scope>NUCLEOTIDE SEQUENCE [LARGE SCALE GENOMIC DNA]</scope>
    <source>
        <strain evidence="2">W744_W776</strain>
    </source>
</reference>
<name>A0AAV6VYW0_9ARAC</name>
<comment type="caution">
    <text evidence="2">The sequence shown here is derived from an EMBL/GenBank/DDBJ whole genome shotgun (WGS) entry which is preliminary data.</text>
</comment>
<dbReference type="EMBL" id="JAFNEN010000007">
    <property type="protein sequence ID" value="KAG8201233.1"/>
    <property type="molecule type" value="Genomic_DNA"/>
</dbReference>
<proteinExistence type="predicted"/>